<dbReference type="InterPro" id="IPR042242">
    <property type="entry name" value="RecO_C"/>
</dbReference>
<name>X0YWS9_9ZZZZ</name>
<protein>
    <submittedName>
        <fullName evidence="1">Uncharacterized protein</fullName>
    </submittedName>
</protein>
<proteinExistence type="predicted"/>
<feature type="non-terminal residue" evidence="1">
    <location>
        <position position="86"/>
    </location>
</feature>
<accession>X0YWS9</accession>
<dbReference type="AlphaFoldDB" id="X0YWS9"/>
<organism evidence="1">
    <name type="scientific">marine sediment metagenome</name>
    <dbReference type="NCBI Taxonomy" id="412755"/>
    <lineage>
        <taxon>unclassified sequences</taxon>
        <taxon>metagenomes</taxon>
        <taxon>ecological metagenomes</taxon>
    </lineage>
</organism>
<evidence type="ECO:0000313" key="1">
    <source>
        <dbReference type="EMBL" id="GAG52758.1"/>
    </source>
</evidence>
<comment type="caution">
    <text evidence="1">The sequence shown here is derived from an EMBL/GenBank/DDBJ whole genome shotgun (WGS) entry which is preliminary data.</text>
</comment>
<dbReference type="Gene3D" id="1.20.1440.120">
    <property type="entry name" value="Recombination protein O, C-terminal domain"/>
    <property type="match status" value="1"/>
</dbReference>
<sequence>MQKDDCVLGSVLREFEKQLLVELGYGFDWRSTADTAEPICEQQWYVFQPDQGFLSAKTASANCLAFQGEHIIAIANNNWQDAAVTR</sequence>
<dbReference type="EMBL" id="BARS01054964">
    <property type="protein sequence ID" value="GAG52758.1"/>
    <property type="molecule type" value="Genomic_DNA"/>
</dbReference>
<reference evidence="1" key="1">
    <citation type="journal article" date="2014" name="Front. Microbiol.">
        <title>High frequency of phylogenetically diverse reductive dehalogenase-homologous genes in deep subseafloor sedimentary metagenomes.</title>
        <authorList>
            <person name="Kawai M."/>
            <person name="Futagami T."/>
            <person name="Toyoda A."/>
            <person name="Takaki Y."/>
            <person name="Nishi S."/>
            <person name="Hori S."/>
            <person name="Arai W."/>
            <person name="Tsubouchi T."/>
            <person name="Morono Y."/>
            <person name="Uchiyama I."/>
            <person name="Ito T."/>
            <person name="Fujiyama A."/>
            <person name="Inagaki F."/>
            <person name="Takami H."/>
        </authorList>
    </citation>
    <scope>NUCLEOTIDE SEQUENCE</scope>
    <source>
        <strain evidence="1">Expedition CK06-06</strain>
    </source>
</reference>
<gene>
    <name evidence="1" type="ORF">S01H1_81260</name>
</gene>